<evidence type="ECO:0000313" key="3">
    <source>
        <dbReference type="EMBL" id="BAU18817.1"/>
    </source>
</evidence>
<gene>
    <name evidence="3" type="ORF">PIOMA14_II_0312</name>
</gene>
<keyword evidence="1" id="KW-0732">Signal</keyword>
<dbReference type="Pfam" id="PF13201">
    <property type="entry name" value="PCMD"/>
    <property type="match status" value="1"/>
</dbReference>
<dbReference type="Gene3D" id="2.60.120.890">
    <property type="entry name" value="BT2081, beta-jelly-roll domain"/>
    <property type="match status" value="1"/>
</dbReference>
<feature type="chain" id="PRO_5006677943" description="Putative carbohydrate metabolism domain-containing protein" evidence="1">
    <location>
        <begin position="25"/>
        <end position="374"/>
    </location>
</feature>
<dbReference type="AlphaFoldDB" id="A0A0T7AP35"/>
<feature type="signal peptide" evidence="1">
    <location>
        <begin position="1"/>
        <end position="24"/>
    </location>
</feature>
<organism evidence="3 4">
    <name type="scientific">Prevotella intermedia</name>
    <dbReference type="NCBI Taxonomy" id="28131"/>
    <lineage>
        <taxon>Bacteria</taxon>
        <taxon>Pseudomonadati</taxon>
        <taxon>Bacteroidota</taxon>
        <taxon>Bacteroidia</taxon>
        <taxon>Bacteroidales</taxon>
        <taxon>Prevotellaceae</taxon>
        <taxon>Prevotella</taxon>
    </lineage>
</organism>
<dbReference type="EMBL" id="AP014598">
    <property type="protein sequence ID" value="BAU18817.1"/>
    <property type="molecule type" value="Genomic_DNA"/>
</dbReference>
<feature type="domain" description="Putative carbohydrate metabolism" evidence="2">
    <location>
        <begin position="142"/>
        <end position="371"/>
    </location>
</feature>
<dbReference type="InterPro" id="IPR025112">
    <property type="entry name" value="PCMD"/>
</dbReference>
<dbReference type="Gene3D" id="2.60.40.2340">
    <property type="match status" value="1"/>
</dbReference>
<dbReference type="Proteomes" id="UP000217431">
    <property type="component" value="Chromosome II"/>
</dbReference>
<evidence type="ECO:0000313" key="4">
    <source>
        <dbReference type="Proteomes" id="UP000217431"/>
    </source>
</evidence>
<accession>A0A0T7AP35</accession>
<dbReference type="InterPro" id="IPR038653">
    <property type="entry name" value="Put_CMD_sf"/>
</dbReference>
<protein>
    <recommendedName>
        <fullName evidence="2">Putative carbohydrate metabolism domain-containing protein</fullName>
    </recommendedName>
</protein>
<evidence type="ECO:0000259" key="2">
    <source>
        <dbReference type="Pfam" id="PF13201"/>
    </source>
</evidence>
<sequence>MNPLKSLKTGILFLSLVLSLTACIKDEAPNQEADIVTAKVDGENLLIREPVITNNEVKFFVNGGNDLTQLAPKFELTPGATIEPASGTVRNFMTPQTYTVTSEDGQWKKQYKVSFISEDVATEYHFENIKWHEAKRSPDDAETTKFFHIFYELTAPKDTMEWGSGNAGFLITNSKAKAEEYPTSQADGGLKGKCAKLQTVSTGSFGKMVNAPIAAGNLFTGTFKIDIMNPAKSTRFGQPFRKLPTRLAGYYKYKAGAVFTDKYSKEVKGMHDDFAIYAVLYEVTEQVPHLDGTNSLTSDNIVLKAELTDRKETDTWTHFVLDFKAVDGRKVDAKKLAEGKYNLAIIMSSSKDGAIFNGAVGSTLYVDEMELYYK</sequence>
<evidence type="ECO:0000256" key="1">
    <source>
        <dbReference type="SAM" id="SignalP"/>
    </source>
</evidence>
<dbReference type="PROSITE" id="PS51257">
    <property type="entry name" value="PROKAR_LIPOPROTEIN"/>
    <property type="match status" value="1"/>
</dbReference>
<name>A0A0T7AP35_PREIN</name>
<dbReference type="RefSeq" id="WP_172419463.1">
    <property type="nucleotide sequence ID" value="NZ_AP014598.1"/>
</dbReference>
<reference evidence="3 4" key="1">
    <citation type="journal article" date="2016" name="DNA Res.">
        <title>The complete genome sequencing of Prevotella intermedia strain OMA14 and a subsequent fine-scale, intra-species genomic comparison reveal an unusual amplification of conjugative and mobile transposons and identify a novel Prevotella-lineage-specific repeat.</title>
        <authorList>
            <person name="Naito M."/>
            <person name="Ogura Y."/>
            <person name="Itoh T."/>
            <person name="Shoji M."/>
            <person name="Okamoto M."/>
            <person name="Hayashi T."/>
            <person name="Nakayama K."/>
        </authorList>
    </citation>
    <scope>NUCLEOTIDE SEQUENCE [LARGE SCALE GENOMIC DNA]</scope>
    <source>
        <strain evidence="3 4">OMA14</strain>
    </source>
</reference>
<dbReference type="STRING" id="28131.BWX40_10330"/>
<proteinExistence type="predicted"/>